<evidence type="ECO:0000313" key="11">
    <source>
        <dbReference type="EMBL" id="TPR26339.1"/>
    </source>
</evidence>
<feature type="transmembrane region" description="Helical" evidence="10">
    <location>
        <begin position="7"/>
        <end position="26"/>
    </location>
</feature>
<evidence type="ECO:0000256" key="6">
    <source>
        <dbReference type="ARBA" id="ARBA00023303"/>
    </source>
</evidence>
<keyword evidence="3 10" id="KW-0812">Transmembrane</keyword>
<evidence type="ECO:0000256" key="2">
    <source>
        <dbReference type="ARBA" id="ARBA00022475"/>
    </source>
</evidence>
<dbReference type="EMBL" id="QUAV01000001">
    <property type="protein sequence ID" value="TPR26339.1"/>
    <property type="molecule type" value="Genomic_DNA"/>
</dbReference>
<keyword evidence="10" id="KW-0915">Sodium</keyword>
<dbReference type="PANTHER" id="PTHR28259:SF1">
    <property type="entry name" value="FLUORIDE EXPORT PROTEIN 1-RELATED"/>
    <property type="match status" value="1"/>
</dbReference>
<reference evidence="11 12" key="1">
    <citation type="submission" date="2018-08" db="EMBL/GenBank/DDBJ databases">
        <title>Comparative genomics of wild bee and flower associated Lactobacillus reveals potential adaptation to the bee host.</title>
        <authorList>
            <person name="Vuong H.Q."/>
            <person name="Mcfrederick Q.S."/>
        </authorList>
    </citation>
    <scope>NUCLEOTIDE SEQUENCE [LARGE SCALE GENOMIC DNA]</scope>
    <source>
        <strain evidence="11 12">HV_13</strain>
    </source>
</reference>
<keyword evidence="12" id="KW-1185">Reference proteome</keyword>
<feature type="transmembrane region" description="Helical" evidence="10">
    <location>
        <begin position="62"/>
        <end position="82"/>
    </location>
</feature>
<keyword evidence="10" id="KW-0406">Ion transport</keyword>
<evidence type="ECO:0000256" key="9">
    <source>
        <dbReference type="ARBA" id="ARBA00049940"/>
    </source>
</evidence>
<evidence type="ECO:0000256" key="3">
    <source>
        <dbReference type="ARBA" id="ARBA00022692"/>
    </source>
</evidence>
<feature type="transmembrane region" description="Helical" evidence="10">
    <location>
        <begin position="32"/>
        <end position="53"/>
    </location>
</feature>
<evidence type="ECO:0000313" key="12">
    <source>
        <dbReference type="Proteomes" id="UP000777560"/>
    </source>
</evidence>
<dbReference type="PANTHER" id="PTHR28259">
    <property type="entry name" value="FLUORIDE EXPORT PROTEIN 1-RELATED"/>
    <property type="match status" value="1"/>
</dbReference>
<comment type="caution">
    <text evidence="11">The sequence shown here is derived from an EMBL/GenBank/DDBJ whole genome shotgun (WGS) entry which is preliminary data.</text>
</comment>
<organism evidence="11 12">
    <name type="scientific">Apilactobacillus micheneri</name>
    <dbReference type="NCBI Taxonomy" id="1899430"/>
    <lineage>
        <taxon>Bacteria</taxon>
        <taxon>Bacillati</taxon>
        <taxon>Bacillota</taxon>
        <taxon>Bacilli</taxon>
        <taxon>Lactobacillales</taxon>
        <taxon>Lactobacillaceae</taxon>
        <taxon>Apilactobacillus</taxon>
    </lineage>
</organism>
<comment type="function">
    <text evidence="9 10">Fluoride-specific ion channel. Important for reducing fluoride concentration in the cell, thus reducing its toxicity.</text>
</comment>
<dbReference type="Pfam" id="PF02537">
    <property type="entry name" value="CRCB"/>
    <property type="match status" value="1"/>
</dbReference>
<name>A0ABY2Z0K2_9LACO</name>
<feature type="binding site" evidence="10">
    <location>
        <position position="73"/>
    </location>
    <ligand>
        <name>Na(+)</name>
        <dbReference type="ChEBI" id="CHEBI:29101"/>
        <note>structural</note>
    </ligand>
</feature>
<comment type="activity regulation">
    <text evidence="10">Na(+) is not transported, but it plays an essential structural role and its presence is essential for fluoride channel function.</text>
</comment>
<proteinExistence type="inferred from homology"/>
<evidence type="ECO:0000256" key="5">
    <source>
        <dbReference type="ARBA" id="ARBA00023136"/>
    </source>
</evidence>
<dbReference type="Proteomes" id="UP000777560">
    <property type="component" value="Unassembled WGS sequence"/>
</dbReference>
<keyword evidence="6 10" id="KW-0407">Ion channel</keyword>
<accession>A0ABY2Z0K2</accession>
<comment type="catalytic activity">
    <reaction evidence="8">
        <text>fluoride(in) = fluoride(out)</text>
        <dbReference type="Rhea" id="RHEA:76159"/>
        <dbReference type="ChEBI" id="CHEBI:17051"/>
    </reaction>
    <physiologicalReaction direction="left-to-right" evidence="8">
        <dbReference type="Rhea" id="RHEA:76160"/>
    </physiologicalReaction>
</comment>
<feature type="binding site" evidence="10">
    <location>
        <position position="76"/>
    </location>
    <ligand>
        <name>Na(+)</name>
        <dbReference type="ChEBI" id="CHEBI:29101"/>
        <note>structural</note>
    </ligand>
</feature>
<gene>
    <name evidence="10" type="primary">fluC</name>
    <name evidence="10" type="synonym">crcB</name>
    <name evidence="11" type="ORF">DY114_01180</name>
</gene>
<evidence type="ECO:0000256" key="7">
    <source>
        <dbReference type="ARBA" id="ARBA00035120"/>
    </source>
</evidence>
<evidence type="ECO:0000256" key="4">
    <source>
        <dbReference type="ARBA" id="ARBA00022989"/>
    </source>
</evidence>
<sequence length="129" mass="13895">MIMRKIIYIFIFGFIGGILRGYFTFIAGNNHFIATIIINILGSFLLALMTGILPKIMKLSEALISGISMGLIGGFTTFSTFSFDSITLLINHEIGLGVLYILVSLLGGLIFASLGNSLGNLIISRGESK</sequence>
<feature type="transmembrane region" description="Helical" evidence="10">
    <location>
        <begin position="94"/>
        <end position="115"/>
    </location>
</feature>
<keyword evidence="5 10" id="KW-0472">Membrane</keyword>
<comment type="similarity">
    <text evidence="7 10">Belongs to the fluoride channel Fluc/FEX (TC 1.A.43) family.</text>
</comment>
<dbReference type="HAMAP" id="MF_00454">
    <property type="entry name" value="FluC"/>
    <property type="match status" value="1"/>
</dbReference>
<dbReference type="InterPro" id="IPR003691">
    <property type="entry name" value="FluC"/>
</dbReference>
<evidence type="ECO:0000256" key="1">
    <source>
        <dbReference type="ARBA" id="ARBA00004651"/>
    </source>
</evidence>
<comment type="subcellular location">
    <subcellularLocation>
        <location evidence="1 10">Cell membrane</location>
        <topology evidence="1 10">Multi-pass membrane protein</topology>
    </subcellularLocation>
</comment>
<keyword evidence="4 10" id="KW-1133">Transmembrane helix</keyword>
<protein>
    <recommendedName>
        <fullName evidence="10">Fluoride-specific ion channel FluC</fullName>
    </recommendedName>
</protein>
<evidence type="ECO:0000256" key="8">
    <source>
        <dbReference type="ARBA" id="ARBA00035585"/>
    </source>
</evidence>
<keyword evidence="10" id="KW-0479">Metal-binding</keyword>
<evidence type="ECO:0000256" key="10">
    <source>
        <dbReference type="HAMAP-Rule" id="MF_00454"/>
    </source>
</evidence>
<keyword evidence="2 10" id="KW-1003">Cell membrane</keyword>
<keyword evidence="10" id="KW-0813">Transport</keyword>